<dbReference type="Proteomes" id="UP000612282">
    <property type="component" value="Unassembled WGS sequence"/>
</dbReference>
<name>A0ABQ3XJ31_9ACTN</name>
<sequence length="479" mass="51470">MGSSGPTGSGRFRLSGIADDYDAEYWSRQIRFGGVTACIITTIGASRVATVWDGDNRWWVAALVAAVVLQMLLSALSWKRLVRRPLVREALVTWWVVEIPVLTAFCLIDDAGATLYPPGAILVVTTAAALYPPTWVLLLGILSLVGFAVLEASTKLHTASFIGGLCALLLAVIGLSVLTAANRWRQDGQRRAAERRVGLLLQNASDVILAANADGRICYTAGSAQGLLGLPPGQLIGTPLASLAYQQDQELLTHWLAAAATSRSGTCRVEVRMVRPDGTWLPVEILATRQHEDPVLGDLVLNIRDLSHHWQERHQLAQRALTDALTGLGNRASFDNHLSRAIDRLHPDGGDVAVLLMDLDGFKPINDTWGHAVGDQVLTTIATRLRTTSRPHDTLARIGGDEFALILTGVPDDEVMDLARRLESAVCQPINISGSSVGCGISIGLAVARTGDQDISAQQLTALADQAMYAVKRSVGVRR</sequence>
<dbReference type="InterPro" id="IPR035965">
    <property type="entry name" value="PAS-like_dom_sf"/>
</dbReference>
<keyword evidence="5" id="KW-1185">Reference proteome</keyword>
<evidence type="ECO:0008006" key="6">
    <source>
        <dbReference type="Google" id="ProtNLM"/>
    </source>
</evidence>
<evidence type="ECO:0000313" key="4">
    <source>
        <dbReference type="EMBL" id="GID58490.1"/>
    </source>
</evidence>
<evidence type="ECO:0000259" key="3">
    <source>
        <dbReference type="PROSITE" id="PS50887"/>
    </source>
</evidence>
<reference evidence="4 5" key="1">
    <citation type="submission" date="2021-01" db="EMBL/GenBank/DDBJ databases">
        <title>Whole genome shotgun sequence of Actinoplanes couchii NBRC 106145.</title>
        <authorList>
            <person name="Komaki H."/>
            <person name="Tamura T."/>
        </authorList>
    </citation>
    <scope>NUCLEOTIDE SEQUENCE [LARGE SCALE GENOMIC DNA]</scope>
    <source>
        <strain evidence="4 5">NBRC 106145</strain>
    </source>
</reference>
<dbReference type="CDD" id="cd00130">
    <property type="entry name" value="PAS"/>
    <property type="match status" value="1"/>
</dbReference>
<evidence type="ECO:0000256" key="1">
    <source>
        <dbReference type="SAM" id="Phobius"/>
    </source>
</evidence>
<dbReference type="EMBL" id="BOMG01000086">
    <property type="protein sequence ID" value="GID58490.1"/>
    <property type="molecule type" value="Genomic_DNA"/>
</dbReference>
<dbReference type="SUPFAM" id="SSF55073">
    <property type="entry name" value="Nucleotide cyclase"/>
    <property type="match status" value="1"/>
</dbReference>
<organism evidence="4 5">
    <name type="scientific">Actinoplanes couchii</name>
    <dbReference type="NCBI Taxonomy" id="403638"/>
    <lineage>
        <taxon>Bacteria</taxon>
        <taxon>Bacillati</taxon>
        <taxon>Actinomycetota</taxon>
        <taxon>Actinomycetes</taxon>
        <taxon>Micromonosporales</taxon>
        <taxon>Micromonosporaceae</taxon>
        <taxon>Actinoplanes</taxon>
    </lineage>
</organism>
<dbReference type="SMART" id="SM00267">
    <property type="entry name" value="GGDEF"/>
    <property type="match status" value="1"/>
</dbReference>
<dbReference type="InterPro" id="IPR000160">
    <property type="entry name" value="GGDEF_dom"/>
</dbReference>
<evidence type="ECO:0000259" key="2">
    <source>
        <dbReference type="PROSITE" id="PS50112"/>
    </source>
</evidence>
<dbReference type="InterPro" id="IPR043128">
    <property type="entry name" value="Rev_trsase/Diguanyl_cyclase"/>
</dbReference>
<keyword evidence="1" id="KW-0472">Membrane</keyword>
<dbReference type="PROSITE" id="PS50887">
    <property type="entry name" value="GGDEF"/>
    <property type="match status" value="1"/>
</dbReference>
<feature type="transmembrane region" description="Helical" evidence="1">
    <location>
        <begin position="58"/>
        <end position="78"/>
    </location>
</feature>
<feature type="domain" description="GGDEF" evidence="3">
    <location>
        <begin position="350"/>
        <end position="479"/>
    </location>
</feature>
<proteinExistence type="predicted"/>
<feature type="transmembrane region" description="Helical" evidence="1">
    <location>
        <begin position="161"/>
        <end position="181"/>
    </location>
</feature>
<dbReference type="PANTHER" id="PTHR44757:SF2">
    <property type="entry name" value="BIOFILM ARCHITECTURE MAINTENANCE PROTEIN MBAA"/>
    <property type="match status" value="1"/>
</dbReference>
<dbReference type="CDD" id="cd01949">
    <property type="entry name" value="GGDEF"/>
    <property type="match status" value="1"/>
</dbReference>
<dbReference type="NCBIfam" id="TIGR00254">
    <property type="entry name" value="GGDEF"/>
    <property type="match status" value="1"/>
</dbReference>
<dbReference type="NCBIfam" id="TIGR00229">
    <property type="entry name" value="sensory_box"/>
    <property type="match status" value="1"/>
</dbReference>
<dbReference type="InterPro" id="IPR000014">
    <property type="entry name" value="PAS"/>
</dbReference>
<dbReference type="InterPro" id="IPR052155">
    <property type="entry name" value="Biofilm_reg_signaling"/>
</dbReference>
<evidence type="ECO:0000313" key="5">
    <source>
        <dbReference type="Proteomes" id="UP000612282"/>
    </source>
</evidence>
<gene>
    <name evidence="4" type="ORF">Aco03nite_068940</name>
</gene>
<dbReference type="RefSeq" id="WP_203802862.1">
    <property type="nucleotide sequence ID" value="NZ_BAAAQE010000013.1"/>
</dbReference>
<comment type="caution">
    <text evidence="4">The sequence shown here is derived from an EMBL/GenBank/DDBJ whole genome shotgun (WGS) entry which is preliminary data.</text>
</comment>
<feature type="transmembrane region" description="Helical" evidence="1">
    <location>
        <begin position="120"/>
        <end position="149"/>
    </location>
</feature>
<dbReference type="PROSITE" id="PS50112">
    <property type="entry name" value="PAS"/>
    <property type="match status" value="1"/>
</dbReference>
<feature type="transmembrane region" description="Helical" evidence="1">
    <location>
        <begin position="90"/>
        <end position="108"/>
    </location>
</feature>
<dbReference type="Gene3D" id="3.30.450.20">
    <property type="entry name" value="PAS domain"/>
    <property type="match status" value="1"/>
</dbReference>
<dbReference type="InterPro" id="IPR029787">
    <property type="entry name" value="Nucleotide_cyclase"/>
</dbReference>
<dbReference type="SUPFAM" id="SSF55785">
    <property type="entry name" value="PYP-like sensor domain (PAS domain)"/>
    <property type="match status" value="1"/>
</dbReference>
<dbReference type="Gene3D" id="3.30.70.270">
    <property type="match status" value="1"/>
</dbReference>
<protein>
    <recommendedName>
        <fullName evidence="6">Diguanylate cyclase with PAS/PAC sensor</fullName>
    </recommendedName>
</protein>
<accession>A0ABQ3XJ31</accession>
<dbReference type="Pfam" id="PF00990">
    <property type="entry name" value="GGDEF"/>
    <property type="match status" value="1"/>
</dbReference>
<dbReference type="PANTHER" id="PTHR44757">
    <property type="entry name" value="DIGUANYLATE CYCLASE DGCP"/>
    <property type="match status" value="1"/>
</dbReference>
<feature type="domain" description="PAS" evidence="2">
    <location>
        <begin position="193"/>
        <end position="263"/>
    </location>
</feature>
<dbReference type="SMART" id="SM00091">
    <property type="entry name" value="PAS"/>
    <property type="match status" value="1"/>
</dbReference>
<keyword evidence="1" id="KW-1133">Transmembrane helix</keyword>
<keyword evidence="1" id="KW-0812">Transmembrane</keyword>
<dbReference type="Pfam" id="PF13426">
    <property type="entry name" value="PAS_9"/>
    <property type="match status" value="1"/>
</dbReference>